<name>A0A5K3FN00_MESCO</name>
<evidence type="ECO:0000256" key="1">
    <source>
        <dbReference type="SAM" id="Phobius"/>
    </source>
</evidence>
<evidence type="ECO:0000313" key="2">
    <source>
        <dbReference type="WBParaSite" id="MCU_009934-RA"/>
    </source>
</evidence>
<protein>
    <submittedName>
        <fullName evidence="2">PhoLip_ATPase_C domain-containing protein</fullName>
    </submittedName>
</protein>
<keyword evidence="1" id="KW-0812">Transmembrane</keyword>
<reference evidence="2" key="1">
    <citation type="submission" date="2019-11" db="UniProtKB">
        <authorList>
            <consortium name="WormBaseParasite"/>
        </authorList>
    </citation>
    <scope>IDENTIFICATION</scope>
</reference>
<keyword evidence="1" id="KW-0472">Membrane</keyword>
<sequence length="154" mass="17712">DCHQTSRPKIRSGSVRCFSLLGCLRTFTGRRLLHTLHGFYRLCRTRLRPCFLESYWYHRLYDIVTNMAAMFSLNYLGIGFFLLDASLTLQLWGSFYFLGHIVPLLMMFLLPYALPSDVRESNKGVTHVTYELKLNPTLGAAVANTNTPTREKPT</sequence>
<accession>A0A5K3FN00</accession>
<dbReference type="InterPro" id="IPR049941">
    <property type="entry name" value="LPLAT_7/PORCN-like"/>
</dbReference>
<dbReference type="GO" id="GO:0016020">
    <property type="term" value="C:membrane"/>
    <property type="evidence" value="ECO:0007669"/>
    <property type="project" value="TreeGrafter"/>
</dbReference>
<dbReference type="GO" id="GO:0030258">
    <property type="term" value="P:lipid modification"/>
    <property type="evidence" value="ECO:0007669"/>
    <property type="project" value="TreeGrafter"/>
</dbReference>
<dbReference type="AlphaFoldDB" id="A0A5K3FN00"/>
<dbReference type="WBParaSite" id="MCU_009934-RA">
    <property type="protein sequence ID" value="MCU_009934-RA"/>
    <property type="gene ID" value="MCU_009934"/>
</dbReference>
<dbReference type="PANTHER" id="PTHR13906:SF4">
    <property type="entry name" value="LYSOPHOSPHOLIPID ACYLTRANSFERASE 6"/>
    <property type="match status" value="1"/>
</dbReference>
<keyword evidence="1" id="KW-1133">Transmembrane helix</keyword>
<proteinExistence type="predicted"/>
<dbReference type="GO" id="GO:0016746">
    <property type="term" value="F:acyltransferase activity"/>
    <property type="evidence" value="ECO:0007669"/>
    <property type="project" value="TreeGrafter"/>
</dbReference>
<feature type="transmembrane region" description="Helical" evidence="1">
    <location>
        <begin position="63"/>
        <end position="83"/>
    </location>
</feature>
<organism evidence="2">
    <name type="scientific">Mesocestoides corti</name>
    <name type="common">Flatworm</name>
    <dbReference type="NCBI Taxonomy" id="53468"/>
    <lineage>
        <taxon>Eukaryota</taxon>
        <taxon>Metazoa</taxon>
        <taxon>Spiralia</taxon>
        <taxon>Lophotrochozoa</taxon>
        <taxon>Platyhelminthes</taxon>
        <taxon>Cestoda</taxon>
        <taxon>Eucestoda</taxon>
        <taxon>Cyclophyllidea</taxon>
        <taxon>Mesocestoididae</taxon>
        <taxon>Mesocestoides</taxon>
    </lineage>
</organism>
<dbReference type="PANTHER" id="PTHR13906">
    <property type="entry name" value="PORCUPINE"/>
    <property type="match status" value="1"/>
</dbReference>
<feature type="transmembrane region" description="Helical" evidence="1">
    <location>
        <begin position="95"/>
        <end position="114"/>
    </location>
</feature>